<dbReference type="Pfam" id="PF13578">
    <property type="entry name" value="Methyltransf_24"/>
    <property type="match status" value="1"/>
</dbReference>
<keyword evidence="1" id="KW-0489">Methyltransferase</keyword>
<evidence type="ECO:0000313" key="1">
    <source>
        <dbReference type="EMBL" id="MCB8878376.1"/>
    </source>
</evidence>
<dbReference type="Gene3D" id="3.40.50.150">
    <property type="entry name" value="Vaccinia Virus protein VP39"/>
    <property type="match status" value="1"/>
</dbReference>
<name>A0A963YWD8_9PROT</name>
<sequence length="261" mass="29701">MTWEPQRALIVAYCHASGDKSLISRPDVLNGILRLFRQAHYLEVGVNRGETFLQINAERKVAVDPKFLFSLEDAHKQHTKSTFHEVTSDLYFSERIKPGEKFQLIYLDGLHTFEQTLRDFVNATHCLSEDGVIVIDDVIPSSYQAAMPDQHDAFRVKAFTGDPDNSWMGDTYKLVFFIHTFFPDYNLRTVANNHGQSVVWRRPMARSDFHPYTVAEIAGLEFLDVIRTPEVFHKMDFDSIYDELAAERASVAASSSTGSSS</sequence>
<gene>
    <name evidence="1" type="ORF">ASILVAE211_24585</name>
</gene>
<protein>
    <submittedName>
        <fullName evidence="1">Class I SAM-dependent methyltransferase</fullName>
    </submittedName>
</protein>
<evidence type="ECO:0000313" key="2">
    <source>
        <dbReference type="Proteomes" id="UP000708298"/>
    </source>
</evidence>
<dbReference type="AlphaFoldDB" id="A0A963YWD8"/>
<dbReference type="InterPro" id="IPR029063">
    <property type="entry name" value="SAM-dependent_MTases_sf"/>
</dbReference>
<dbReference type="GO" id="GO:0032259">
    <property type="term" value="P:methylation"/>
    <property type="evidence" value="ECO:0007669"/>
    <property type="project" value="UniProtKB-KW"/>
</dbReference>
<dbReference type="SUPFAM" id="SSF53335">
    <property type="entry name" value="S-adenosyl-L-methionine-dependent methyltransferases"/>
    <property type="match status" value="1"/>
</dbReference>
<organism evidence="1 2">
    <name type="scientific">Acidisoma silvae</name>
    <dbReference type="NCBI Taxonomy" id="2802396"/>
    <lineage>
        <taxon>Bacteria</taxon>
        <taxon>Pseudomonadati</taxon>
        <taxon>Pseudomonadota</taxon>
        <taxon>Alphaproteobacteria</taxon>
        <taxon>Acetobacterales</taxon>
        <taxon>Acidocellaceae</taxon>
        <taxon>Acidisoma</taxon>
    </lineage>
</organism>
<accession>A0A963YWD8</accession>
<reference evidence="1" key="2">
    <citation type="submission" date="2021-01" db="EMBL/GenBank/DDBJ databases">
        <authorList>
            <person name="Mieszkin S."/>
            <person name="Pouder E."/>
            <person name="Alain K."/>
        </authorList>
    </citation>
    <scope>NUCLEOTIDE SEQUENCE</scope>
    <source>
        <strain evidence="1">HW T2.11</strain>
    </source>
</reference>
<keyword evidence="2" id="KW-1185">Reference proteome</keyword>
<dbReference type="Proteomes" id="UP000708298">
    <property type="component" value="Unassembled WGS sequence"/>
</dbReference>
<dbReference type="GO" id="GO:0008168">
    <property type="term" value="F:methyltransferase activity"/>
    <property type="evidence" value="ECO:0007669"/>
    <property type="project" value="UniProtKB-KW"/>
</dbReference>
<dbReference type="EMBL" id="JAESVB010000032">
    <property type="protein sequence ID" value="MCB8878376.1"/>
    <property type="molecule type" value="Genomic_DNA"/>
</dbReference>
<comment type="caution">
    <text evidence="1">The sequence shown here is derived from an EMBL/GenBank/DDBJ whole genome shotgun (WGS) entry which is preliminary data.</text>
</comment>
<keyword evidence="1" id="KW-0808">Transferase</keyword>
<reference evidence="1" key="1">
    <citation type="journal article" date="2021" name="Microorganisms">
        <title>Acidisoma silvae sp. nov. and Acidisomacellulosilytica sp. nov., Two Acidophilic Bacteria Isolated from Decaying Wood, Hydrolyzing Cellulose and Producing Poly-3-hydroxybutyrate.</title>
        <authorList>
            <person name="Mieszkin S."/>
            <person name="Pouder E."/>
            <person name="Uroz S."/>
            <person name="Simon-Colin C."/>
            <person name="Alain K."/>
        </authorList>
    </citation>
    <scope>NUCLEOTIDE SEQUENCE</scope>
    <source>
        <strain evidence="1">HW T2.11</strain>
    </source>
</reference>
<dbReference type="RefSeq" id="WP_227324022.1">
    <property type="nucleotide sequence ID" value="NZ_JAESVB010000032.1"/>
</dbReference>
<proteinExistence type="predicted"/>